<dbReference type="InterPro" id="IPR043504">
    <property type="entry name" value="Peptidase_S1_PA_chymotrypsin"/>
</dbReference>
<feature type="domain" description="Peptidase S1" evidence="8">
    <location>
        <begin position="25"/>
        <end position="258"/>
    </location>
</feature>
<dbReference type="GeneTree" id="ENSGT01020000230389"/>
<dbReference type="PANTHER" id="PTHR24271">
    <property type="entry name" value="KALLIKREIN-RELATED"/>
    <property type="match status" value="1"/>
</dbReference>
<evidence type="ECO:0000259" key="8">
    <source>
        <dbReference type="PROSITE" id="PS50240"/>
    </source>
</evidence>
<feature type="chain" id="PRO_5014475456" description="Peptidase S1 domain-containing protein" evidence="7">
    <location>
        <begin position="18"/>
        <end position="261"/>
    </location>
</feature>
<dbReference type="OrthoDB" id="546450at2759"/>
<dbReference type="OMA" id="IGGWECE"/>
<dbReference type="InterPro" id="IPR033116">
    <property type="entry name" value="TRYPSIN_SER"/>
</dbReference>
<dbReference type="PROSITE" id="PS00135">
    <property type="entry name" value="TRYPSIN_SER"/>
    <property type="match status" value="1"/>
</dbReference>
<dbReference type="GO" id="GO:0003073">
    <property type="term" value="P:regulation of systemic arterial blood pressure"/>
    <property type="evidence" value="ECO:0007669"/>
    <property type="project" value="TreeGrafter"/>
</dbReference>
<dbReference type="InterPro" id="IPR018114">
    <property type="entry name" value="TRYPSIN_HIS"/>
</dbReference>
<dbReference type="FunFam" id="2.40.10.10:FF:000042">
    <property type="entry name" value="Kallikrein 1-related peptidase C9"/>
    <property type="match status" value="1"/>
</dbReference>
<sequence>MWFLVFLLTLSLEWTGAAPLIQSRVVGGWECEQHSQPWQAAVLRRGFAQCGGVLVHPQWVLTAAHCISRNSQVWLGQHSLLKHEDTGQVVKVNGSFPHPHYNMSLLKRQVFGPDDDSSHDIMLLHLSNPANITDAVKVLDLPTREPEVGSTCYASGWGSIQPKTFLRPKALQCVDLELLSNDKCEEAYSEKVTEFMLCAGHWDGKKDTCSGDSGGPLICNGMLQGLTSWGSQPCAKPQKPALYTKLWIYQKWIKDTIAANP</sequence>
<keyword evidence="3 6" id="KW-0378">Hydrolase</keyword>
<dbReference type="Ensembl" id="ENSPCOT00000037965.1">
    <property type="protein sequence ID" value="ENSPCOP00000027163.1"/>
    <property type="gene ID" value="ENSPCOG00000026031.1"/>
</dbReference>
<dbReference type="InterPro" id="IPR001314">
    <property type="entry name" value="Peptidase_S1A"/>
</dbReference>
<dbReference type="SUPFAM" id="SSF50494">
    <property type="entry name" value="Trypsin-like serine proteases"/>
    <property type="match status" value="1"/>
</dbReference>
<dbReference type="STRING" id="379532.ENSPCOP00000027163"/>
<reference evidence="9" key="1">
    <citation type="submission" date="2025-08" db="UniProtKB">
        <authorList>
            <consortium name="Ensembl"/>
        </authorList>
    </citation>
    <scope>IDENTIFICATION</scope>
</reference>
<dbReference type="FunFam" id="2.40.10.10:FF:000032">
    <property type="entry name" value="Kallikrein 1-related peptidase C9"/>
    <property type="match status" value="1"/>
</dbReference>
<evidence type="ECO:0000313" key="9">
    <source>
        <dbReference type="Ensembl" id="ENSPCOP00000027163.1"/>
    </source>
</evidence>
<dbReference type="Pfam" id="PF00089">
    <property type="entry name" value="Trypsin"/>
    <property type="match status" value="1"/>
</dbReference>
<dbReference type="PROSITE" id="PS00134">
    <property type="entry name" value="TRYPSIN_HIS"/>
    <property type="match status" value="1"/>
</dbReference>
<dbReference type="GO" id="GO:0004252">
    <property type="term" value="F:serine-type endopeptidase activity"/>
    <property type="evidence" value="ECO:0007669"/>
    <property type="project" value="InterPro"/>
</dbReference>
<keyword evidence="4 6" id="KW-0720">Serine protease</keyword>
<evidence type="ECO:0000256" key="1">
    <source>
        <dbReference type="ARBA" id="ARBA00022670"/>
    </source>
</evidence>
<dbReference type="Proteomes" id="UP000233160">
    <property type="component" value="Unassembled WGS sequence"/>
</dbReference>
<dbReference type="PANTHER" id="PTHR24271:SF94">
    <property type="entry name" value="KALLIKREIN-2"/>
    <property type="match status" value="1"/>
</dbReference>
<dbReference type="AlphaFoldDB" id="A0A2K6GLQ2"/>
<organism evidence="9 10">
    <name type="scientific">Propithecus coquereli</name>
    <name type="common">Coquerel's sifaka</name>
    <name type="synonym">Propithecus verreauxi coquereli</name>
    <dbReference type="NCBI Taxonomy" id="379532"/>
    <lineage>
        <taxon>Eukaryota</taxon>
        <taxon>Metazoa</taxon>
        <taxon>Chordata</taxon>
        <taxon>Craniata</taxon>
        <taxon>Vertebrata</taxon>
        <taxon>Euteleostomi</taxon>
        <taxon>Mammalia</taxon>
        <taxon>Eutheria</taxon>
        <taxon>Euarchontoglires</taxon>
        <taxon>Primates</taxon>
        <taxon>Strepsirrhini</taxon>
        <taxon>Lemuriformes</taxon>
        <taxon>Indriidae</taxon>
        <taxon>Propithecus</taxon>
    </lineage>
</organism>
<dbReference type="InterPro" id="IPR009003">
    <property type="entry name" value="Peptidase_S1_PA"/>
</dbReference>
<evidence type="ECO:0000256" key="6">
    <source>
        <dbReference type="RuleBase" id="RU363034"/>
    </source>
</evidence>
<evidence type="ECO:0000256" key="4">
    <source>
        <dbReference type="ARBA" id="ARBA00022825"/>
    </source>
</evidence>
<protein>
    <recommendedName>
        <fullName evidence="8">Peptidase S1 domain-containing protein</fullName>
    </recommendedName>
</protein>
<evidence type="ECO:0000313" key="10">
    <source>
        <dbReference type="Proteomes" id="UP000233160"/>
    </source>
</evidence>
<dbReference type="PRINTS" id="PR00722">
    <property type="entry name" value="CHYMOTRYPSIN"/>
</dbReference>
<evidence type="ECO:0000256" key="5">
    <source>
        <dbReference type="ARBA" id="ARBA00023157"/>
    </source>
</evidence>
<dbReference type="RefSeq" id="XP_012498601.1">
    <property type="nucleotide sequence ID" value="XM_012643147.1"/>
</dbReference>
<keyword evidence="1 6" id="KW-0645">Protease</keyword>
<dbReference type="SMART" id="SM00020">
    <property type="entry name" value="Tryp_SPc"/>
    <property type="match status" value="1"/>
</dbReference>
<reference evidence="9" key="2">
    <citation type="submission" date="2025-09" db="UniProtKB">
        <authorList>
            <consortium name="Ensembl"/>
        </authorList>
    </citation>
    <scope>IDENTIFICATION</scope>
</reference>
<name>A0A2K6GLQ2_PROCO</name>
<feature type="signal peptide" evidence="7">
    <location>
        <begin position="1"/>
        <end position="17"/>
    </location>
</feature>
<dbReference type="Gene3D" id="2.40.10.10">
    <property type="entry name" value="Trypsin-like serine proteases"/>
    <property type="match status" value="2"/>
</dbReference>
<keyword evidence="10" id="KW-1185">Reference proteome</keyword>
<dbReference type="GO" id="GO:0030141">
    <property type="term" value="C:secretory granule"/>
    <property type="evidence" value="ECO:0007669"/>
    <property type="project" value="TreeGrafter"/>
</dbReference>
<dbReference type="GO" id="GO:0031638">
    <property type="term" value="P:zymogen activation"/>
    <property type="evidence" value="ECO:0007669"/>
    <property type="project" value="TreeGrafter"/>
</dbReference>
<keyword evidence="2 7" id="KW-0732">Signal</keyword>
<proteinExistence type="predicted"/>
<dbReference type="GeneID" id="105809362"/>
<evidence type="ECO:0000256" key="7">
    <source>
        <dbReference type="SAM" id="SignalP"/>
    </source>
</evidence>
<dbReference type="InterPro" id="IPR001254">
    <property type="entry name" value="Trypsin_dom"/>
</dbReference>
<accession>A0A2K6GLQ2</accession>
<dbReference type="CDD" id="cd00190">
    <property type="entry name" value="Tryp_SPc"/>
    <property type="match status" value="1"/>
</dbReference>
<keyword evidence="5" id="KW-1015">Disulfide bond</keyword>
<evidence type="ECO:0000256" key="2">
    <source>
        <dbReference type="ARBA" id="ARBA00022729"/>
    </source>
</evidence>
<evidence type="ECO:0000256" key="3">
    <source>
        <dbReference type="ARBA" id="ARBA00022801"/>
    </source>
</evidence>
<dbReference type="PROSITE" id="PS50240">
    <property type="entry name" value="TRYPSIN_DOM"/>
    <property type="match status" value="1"/>
</dbReference>